<dbReference type="RefSeq" id="WP_079568327.1">
    <property type="nucleotide sequence ID" value="NZ_LT670818.1"/>
</dbReference>
<protein>
    <submittedName>
        <fullName evidence="4">Lipopolysaccharide biosynthesis regulator YciM, contains six TPR domains and a predicted metal-binding C-terminal domain</fullName>
    </submittedName>
</protein>
<sequence>MFKLFECYGTTIRSAVLVLTAFQLAGCGSPDERAQTYYEHGMQLFSEHDNAKAAIELRNAVRLKKGLLGAWKALADIDEINRNWPGVVADLRTIVELNPNDISARLKLGKLLLLAGSSDEALRLADVGIELDNRNAELHALKAATSFKLDDRAVAVREAETALELDPANADARMVLALDRLGKGDAKGALSILEDKSGADENNLGVQLLKIKLFRQTGDLDSVEAALKRLVELNPQEHSFRKLLINFYIEQRRTDDAEKEMRALASANPADSAAELDVARFLYAIKKAPAAARQELNARISAGGEVFPYQMALADMDFAEGKFTDGKQLLENLSGAGSSPEHGRAAKIALGQIYLSEKNFDPAETLIADILRDDPHNVPALKLRASIHLERAQLDAATADLLDALNYQPRSTDLMLLLATAYERNGLIELADKQFADAMRTSDFDSAIGLQYAAFLQRRGSIARAEDILTGLNKRRPNNIQILSTLAQVRLARRNWSGALEIAESIRRIGNDGGTSDQILGAALIGSKKYDEAIAALQKAYDAAPTAVQPVNSLVAVLLKVNKKDQAIIFLKSVLARNPGNANALVLLGSIQLASGAGDQALASFLAAVKAQPKDLIGYQALADLYLGQKNYDEAINVVRTAIQQQPAMMDLHMILAGALERKADYETAISEYEFVLDKQPANLIAANNLASLLLDRRTDKASLKKAQSLAAGLRNSPIPQFKDTLGWVSYLQGDYRTAVSLSEEAAAALPDQAAVRYHLGMGYISTGQPSRAAEQLGKALKLGPNNELADQIRAALKKAGT</sequence>
<dbReference type="AlphaFoldDB" id="A0A1M5PAJ4"/>
<accession>A0A1M5PAJ4</accession>
<keyword evidence="2 3" id="KW-0802">TPR repeat</keyword>
<gene>
    <name evidence="4" type="ORF">SAMN05444169_5129</name>
</gene>
<dbReference type="SMART" id="SM00028">
    <property type="entry name" value="TPR"/>
    <property type="match status" value="13"/>
</dbReference>
<evidence type="ECO:0000256" key="3">
    <source>
        <dbReference type="PROSITE-ProRule" id="PRU00339"/>
    </source>
</evidence>
<dbReference type="Proteomes" id="UP000190675">
    <property type="component" value="Chromosome I"/>
</dbReference>
<reference evidence="4 5" key="1">
    <citation type="submission" date="2016-11" db="EMBL/GenBank/DDBJ databases">
        <authorList>
            <person name="Jaros S."/>
            <person name="Januszkiewicz K."/>
            <person name="Wedrychowicz H."/>
        </authorList>
    </citation>
    <scope>NUCLEOTIDE SEQUENCE [LARGE SCALE GENOMIC DNA]</scope>
    <source>
        <strain evidence="4 5">GAS242</strain>
    </source>
</reference>
<evidence type="ECO:0000313" key="4">
    <source>
        <dbReference type="EMBL" id="SHG98790.1"/>
    </source>
</evidence>
<dbReference type="EMBL" id="LT670818">
    <property type="protein sequence ID" value="SHG98790.1"/>
    <property type="molecule type" value="Genomic_DNA"/>
</dbReference>
<dbReference type="PROSITE" id="PS50005">
    <property type="entry name" value="TPR"/>
    <property type="match status" value="3"/>
</dbReference>
<feature type="repeat" description="TPR" evidence="3">
    <location>
        <begin position="754"/>
        <end position="787"/>
    </location>
</feature>
<organism evidence="4 5">
    <name type="scientific">Bradyrhizobium erythrophlei</name>
    <dbReference type="NCBI Taxonomy" id="1437360"/>
    <lineage>
        <taxon>Bacteria</taxon>
        <taxon>Pseudomonadati</taxon>
        <taxon>Pseudomonadota</taxon>
        <taxon>Alphaproteobacteria</taxon>
        <taxon>Hyphomicrobiales</taxon>
        <taxon>Nitrobacteraceae</taxon>
        <taxon>Bradyrhizobium</taxon>
    </lineage>
</organism>
<dbReference type="Pfam" id="PF13181">
    <property type="entry name" value="TPR_8"/>
    <property type="match status" value="1"/>
</dbReference>
<dbReference type="Gene3D" id="1.25.40.10">
    <property type="entry name" value="Tetratricopeptide repeat domain"/>
    <property type="match status" value="5"/>
</dbReference>
<dbReference type="OrthoDB" id="7637125at2"/>
<name>A0A1M5PAJ4_9BRAD</name>
<dbReference type="PANTHER" id="PTHR45586:SF1">
    <property type="entry name" value="LIPOPOLYSACCHARIDE ASSEMBLY PROTEIN B"/>
    <property type="match status" value="1"/>
</dbReference>
<evidence type="ECO:0000313" key="5">
    <source>
        <dbReference type="Proteomes" id="UP000190675"/>
    </source>
</evidence>
<dbReference type="InterPro" id="IPR011990">
    <property type="entry name" value="TPR-like_helical_dom_sf"/>
</dbReference>
<keyword evidence="1" id="KW-0677">Repeat</keyword>
<dbReference type="Pfam" id="PF14559">
    <property type="entry name" value="TPR_19"/>
    <property type="match status" value="3"/>
</dbReference>
<dbReference type="InterPro" id="IPR019734">
    <property type="entry name" value="TPR_rpt"/>
</dbReference>
<proteinExistence type="predicted"/>
<feature type="repeat" description="TPR" evidence="3">
    <location>
        <begin position="582"/>
        <end position="615"/>
    </location>
</feature>
<feature type="repeat" description="TPR" evidence="3">
    <location>
        <begin position="616"/>
        <end position="649"/>
    </location>
</feature>
<dbReference type="InterPro" id="IPR051012">
    <property type="entry name" value="CellSynth/LPSAsmb/PSIAsmb"/>
</dbReference>
<dbReference type="SUPFAM" id="SSF48452">
    <property type="entry name" value="TPR-like"/>
    <property type="match status" value="4"/>
</dbReference>
<evidence type="ECO:0000256" key="2">
    <source>
        <dbReference type="ARBA" id="ARBA00022803"/>
    </source>
</evidence>
<dbReference type="PANTHER" id="PTHR45586">
    <property type="entry name" value="TPR REPEAT-CONTAINING PROTEIN PA4667"/>
    <property type="match status" value="1"/>
</dbReference>
<evidence type="ECO:0000256" key="1">
    <source>
        <dbReference type="ARBA" id="ARBA00022737"/>
    </source>
</evidence>